<dbReference type="EMBL" id="LXQA010174293">
    <property type="protein sequence ID" value="MCI29690.1"/>
    <property type="molecule type" value="Genomic_DNA"/>
</dbReference>
<sequence>CCCFDSIPGFCCVP</sequence>
<keyword evidence="2" id="KW-1185">Reference proteome</keyword>
<feature type="non-terminal residue" evidence="1">
    <location>
        <position position="1"/>
    </location>
</feature>
<proteinExistence type="predicted"/>
<protein>
    <submittedName>
        <fullName evidence="1">Uncharacterized protein</fullName>
    </submittedName>
</protein>
<name>A0A392R1H7_9FABA</name>
<organism evidence="1 2">
    <name type="scientific">Trifolium medium</name>
    <dbReference type="NCBI Taxonomy" id="97028"/>
    <lineage>
        <taxon>Eukaryota</taxon>
        <taxon>Viridiplantae</taxon>
        <taxon>Streptophyta</taxon>
        <taxon>Embryophyta</taxon>
        <taxon>Tracheophyta</taxon>
        <taxon>Spermatophyta</taxon>
        <taxon>Magnoliopsida</taxon>
        <taxon>eudicotyledons</taxon>
        <taxon>Gunneridae</taxon>
        <taxon>Pentapetalae</taxon>
        <taxon>rosids</taxon>
        <taxon>fabids</taxon>
        <taxon>Fabales</taxon>
        <taxon>Fabaceae</taxon>
        <taxon>Papilionoideae</taxon>
        <taxon>50 kb inversion clade</taxon>
        <taxon>NPAAA clade</taxon>
        <taxon>Hologalegina</taxon>
        <taxon>IRL clade</taxon>
        <taxon>Trifolieae</taxon>
        <taxon>Trifolium</taxon>
    </lineage>
</organism>
<reference evidence="1 2" key="1">
    <citation type="journal article" date="2018" name="Front. Plant Sci.">
        <title>Red Clover (Trifolium pratense) and Zigzag Clover (T. medium) - A Picture of Genomic Similarities and Differences.</title>
        <authorList>
            <person name="Dluhosova J."/>
            <person name="Istvanek J."/>
            <person name="Nedelnik J."/>
            <person name="Repkova J."/>
        </authorList>
    </citation>
    <scope>NUCLEOTIDE SEQUENCE [LARGE SCALE GENOMIC DNA]</scope>
    <source>
        <strain evidence="2">cv. 10/8</strain>
        <tissue evidence="1">Leaf</tissue>
    </source>
</reference>
<dbReference type="Proteomes" id="UP000265520">
    <property type="component" value="Unassembled WGS sequence"/>
</dbReference>
<comment type="caution">
    <text evidence="1">The sequence shown here is derived from an EMBL/GenBank/DDBJ whole genome shotgun (WGS) entry which is preliminary data.</text>
</comment>
<accession>A0A392R1H7</accession>
<evidence type="ECO:0000313" key="2">
    <source>
        <dbReference type="Proteomes" id="UP000265520"/>
    </source>
</evidence>
<evidence type="ECO:0000313" key="1">
    <source>
        <dbReference type="EMBL" id="MCI29690.1"/>
    </source>
</evidence>